<dbReference type="Pfam" id="PF03496">
    <property type="entry name" value="ADPrib_exo_Tox"/>
    <property type="match status" value="6"/>
</dbReference>
<protein>
    <submittedName>
        <fullName evidence="4">ADP-ribosyltransferase exoenzyme</fullName>
    </submittedName>
</protein>
<feature type="region of interest" description="Disordered" evidence="2">
    <location>
        <begin position="3724"/>
        <end position="3746"/>
    </location>
</feature>
<dbReference type="Proteomes" id="UP000184452">
    <property type="component" value="Unassembled WGS sequence"/>
</dbReference>
<dbReference type="InterPro" id="IPR003540">
    <property type="entry name" value="ADP-ribosyltransferase"/>
</dbReference>
<proteinExistence type="predicted"/>
<dbReference type="PROSITE" id="PS51996">
    <property type="entry name" value="TR_MART"/>
    <property type="match status" value="5"/>
</dbReference>
<feature type="compositionally biased region" description="Pro residues" evidence="2">
    <location>
        <begin position="285"/>
        <end position="316"/>
    </location>
</feature>
<feature type="domain" description="ADP ribosyltransferase" evidence="3">
    <location>
        <begin position="7671"/>
        <end position="7737"/>
    </location>
</feature>
<feature type="region of interest" description="Disordered" evidence="2">
    <location>
        <begin position="1422"/>
        <end position="1473"/>
    </location>
</feature>
<feature type="region of interest" description="Disordered" evidence="2">
    <location>
        <begin position="5674"/>
        <end position="5728"/>
    </location>
</feature>
<feature type="compositionally biased region" description="Low complexity" evidence="2">
    <location>
        <begin position="5674"/>
        <end position="5685"/>
    </location>
</feature>
<feature type="compositionally biased region" description="Low complexity" evidence="2">
    <location>
        <begin position="963"/>
        <end position="992"/>
    </location>
</feature>
<feature type="compositionally biased region" description="Low complexity" evidence="2">
    <location>
        <begin position="5008"/>
        <end position="5018"/>
    </location>
</feature>
<feature type="compositionally biased region" description="Low complexity" evidence="2">
    <location>
        <begin position="6144"/>
        <end position="6153"/>
    </location>
</feature>
<feature type="compositionally biased region" description="Basic and acidic residues" evidence="2">
    <location>
        <begin position="1007"/>
        <end position="1017"/>
    </location>
</feature>
<evidence type="ECO:0000259" key="3">
    <source>
        <dbReference type="Pfam" id="PF03496"/>
    </source>
</evidence>
<dbReference type="PANTHER" id="PTHR24216">
    <property type="entry name" value="PAXILLIN-RELATED"/>
    <property type="match status" value="1"/>
</dbReference>
<feature type="compositionally biased region" description="Low complexity" evidence="2">
    <location>
        <begin position="5693"/>
        <end position="5716"/>
    </location>
</feature>
<feature type="compositionally biased region" description="Basic and acidic residues" evidence="2">
    <location>
        <begin position="2507"/>
        <end position="2523"/>
    </location>
</feature>
<feature type="region of interest" description="Disordered" evidence="2">
    <location>
        <begin position="3981"/>
        <end position="4013"/>
    </location>
</feature>
<feature type="compositionally biased region" description="Basic and acidic residues" evidence="2">
    <location>
        <begin position="6471"/>
        <end position="6487"/>
    </location>
</feature>
<keyword evidence="1" id="KW-0175">Coiled coil</keyword>
<feature type="region of interest" description="Disordered" evidence="2">
    <location>
        <begin position="508"/>
        <end position="1066"/>
    </location>
</feature>
<feature type="compositionally biased region" description="Basic and acidic residues" evidence="2">
    <location>
        <begin position="530"/>
        <end position="543"/>
    </location>
</feature>
<feature type="compositionally biased region" description="Pro residues" evidence="2">
    <location>
        <begin position="722"/>
        <end position="733"/>
    </location>
</feature>
<feature type="compositionally biased region" description="Basic and acidic residues" evidence="2">
    <location>
        <begin position="2051"/>
        <end position="2075"/>
    </location>
</feature>
<feature type="region of interest" description="Disordered" evidence="2">
    <location>
        <begin position="3943"/>
        <end position="3964"/>
    </location>
</feature>
<feature type="domain" description="ADP ribosyltransferase" evidence="3">
    <location>
        <begin position="7346"/>
        <end position="7417"/>
    </location>
</feature>
<feature type="compositionally biased region" description="Gly residues" evidence="2">
    <location>
        <begin position="5717"/>
        <end position="5727"/>
    </location>
</feature>
<keyword evidence="5" id="KW-1185">Reference proteome</keyword>
<feature type="compositionally biased region" description="Basic and acidic residues" evidence="2">
    <location>
        <begin position="6159"/>
        <end position="6171"/>
    </location>
</feature>
<feature type="region of interest" description="Disordered" evidence="2">
    <location>
        <begin position="7069"/>
        <end position="7144"/>
    </location>
</feature>
<feature type="region of interest" description="Disordered" evidence="2">
    <location>
        <begin position="3355"/>
        <end position="3421"/>
    </location>
</feature>
<feature type="region of interest" description="Disordered" evidence="2">
    <location>
        <begin position="4660"/>
        <end position="4686"/>
    </location>
</feature>
<feature type="compositionally biased region" description="Basic and acidic residues" evidence="2">
    <location>
        <begin position="3356"/>
        <end position="3366"/>
    </location>
</feature>
<name>A0A1M6L3B3_9ACTN</name>
<dbReference type="Gene3D" id="3.90.176.10">
    <property type="entry name" value="Toxin ADP-ribosyltransferase, Chain A, domain 1"/>
    <property type="match status" value="10"/>
</dbReference>
<feature type="domain" description="ADP ribosyltransferase" evidence="3">
    <location>
        <begin position="5929"/>
        <end position="6015"/>
    </location>
</feature>
<feature type="region of interest" description="Disordered" evidence="2">
    <location>
        <begin position="2163"/>
        <end position="2193"/>
    </location>
</feature>
<feature type="region of interest" description="Disordered" evidence="2">
    <location>
        <begin position="2854"/>
        <end position="2947"/>
    </location>
</feature>
<gene>
    <name evidence="4" type="ORF">SAMN05421803_10859</name>
</gene>
<accession>A0A1M6L3B3</accession>
<dbReference type="SUPFAM" id="SSF56399">
    <property type="entry name" value="ADP-ribosylation"/>
    <property type="match status" value="9"/>
</dbReference>
<feature type="region of interest" description="Disordered" evidence="2">
    <location>
        <begin position="7498"/>
        <end position="7550"/>
    </location>
</feature>
<feature type="compositionally biased region" description="Low complexity" evidence="2">
    <location>
        <begin position="1041"/>
        <end position="1055"/>
    </location>
</feature>
<organism evidence="4 5">
    <name type="scientific">Nocardiopsis flavescens</name>
    <dbReference type="NCBI Taxonomy" id="758803"/>
    <lineage>
        <taxon>Bacteria</taxon>
        <taxon>Bacillati</taxon>
        <taxon>Actinomycetota</taxon>
        <taxon>Actinomycetes</taxon>
        <taxon>Streptosporangiales</taxon>
        <taxon>Nocardiopsidaceae</taxon>
        <taxon>Nocardiopsis</taxon>
    </lineage>
</organism>
<feature type="compositionally biased region" description="Basic and acidic residues" evidence="2">
    <location>
        <begin position="662"/>
        <end position="700"/>
    </location>
</feature>
<feature type="compositionally biased region" description="Basic and acidic residues" evidence="2">
    <location>
        <begin position="2871"/>
        <end position="2887"/>
    </location>
</feature>
<feature type="coiled-coil region" evidence="1">
    <location>
        <begin position="32"/>
        <end position="59"/>
    </location>
</feature>
<feature type="compositionally biased region" description="Low complexity" evidence="2">
    <location>
        <begin position="7498"/>
        <end position="7509"/>
    </location>
</feature>
<feature type="region of interest" description="Disordered" evidence="2">
    <location>
        <begin position="3227"/>
        <end position="3249"/>
    </location>
</feature>
<feature type="region of interest" description="Disordered" evidence="2">
    <location>
        <begin position="2493"/>
        <end position="2579"/>
    </location>
</feature>
<dbReference type="OrthoDB" id="3414477at2"/>
<dbReference type="STRING" id="758803.SAMN05421803_10859"/>
<feature type="domain" description="ADP ribosyltransferase" evidence="3">
    <location>
        <begin position="5268"/>
        <end position="5357"/>
    </location>
</feature>
<feature type="region of interest" description="Disordered" evidence="2">
    <location>
        <begin position="241"/>
        <end position="334"/>
    </location>
</feature>
<feature type="domain" description="ADP ribosyltransferase" evidence="3">
    <location>
        <begin position="6687"/>
        <end position="6766"/>
    </location>
</feature>
<feature type="compositionally biased region" description="Low complexity" evidence="2">
    <location>
        <begin position="2922"/>
        <end position="2944"/>
    </location>
</feature>
<feature type="compositionally biased region" description="Low complexity" evidence="2">
    <location>
        <begin position="1427"/>
        <end position="1439"/>
    </location>
</feature>
<evidence type="ECO:0000256" key="2">
    <source>
        <dbReference type="SAM" id="MobiDB-lite"/>
    </source>
</evidence>
<feature type="compositionally biased region" description="Gly residues" evidence="2">
    <location>
        <begin position="5050"/>
        <end position="5061"/>
    </location>
</feature>
<feature type="compositionally biased region" description="Basic and acidic residues" evidence="2">
    <location>
        <begin position="604"/>
        <end position="620"/>
    </location>
</feature>
<evidence type="ECO:0000256" key="1">
    <source>
        <dbReference type="SAM" id="Coils"/>
    </source>
</evidence>
<feature type="region of interest" description="Disordered" evidence="2">
    <location>
        <begin position="6449"/>
        <end position="6487"/>
    </location>
</feature>
<feature type="coiled-coil region" evidence="1">
    <location>
        <begin position="4331"/>
        <end position="4383"/>
    </location>
</feature>
<feature type="region of interest" description="Disordered" evidence="2">
    <location>
        <begin position="5002"/>
        <end position="5092"/>
    </location>
</feature>
<feature type="compositionally biased region" description="Basic and acidic residues" evidence="2">
    <location>
        <begin position="1442"/>
        <end position="1452"/>
    </location>
</feature>
<feature type="region of interest" description="Disordered" evidence="2">
    <location>
        <begin position="1558"/>
        <end position="1597"/>
    </location>
</feature>
<feature type="region of interest" description="Disordered" evidence="2">
    <location>
        <begin position="1715"/>
        <end position="1740"/>
    </location>
</feature>
<feature type="compositionally biased region" description="Low complexity" evidence="2">
    <location>
        <begin position="3393"/>
        <end position="3418"/>
    </location>
</feature>
<dbReference type="GO" id="GO:0016740">
    <property type="term" value="F:transferase activity"/>
    <property type="evidence" value="ECO:0007669"/>
    <property type="project" value="UniProtKB-KW"/>
</dbReference>
<feature type="compositionally biased region" description="Basic and acidic residues" evidence="2">
    <location>
        <begin position="7527"/>
        <end position="7544"/>
    </location>
</feature>
<feature type="compositionally biased region" description="Low complexity" evidence="2">
    <location>
        <begin position="931"/>
        <end position="945"/>
    </location>
</feature>
<evidence type="ECO:0000313" key="5">
    <source>
        <dbReference type="Proteomes" id="UP000184452"/>
    </source>
</evidence>
<dbReference type="PANTHER" id="PTHR24216:SF65">
    <property type="entry name" value="PAXILLIN-LIKE PROTEIN 1"/>
    <property type="match status" value="1"/>
</dbReference>
<dbReference type="EMBL" id="FQZK01000008">
    <property type="protein sequence ID" value="SHJ65682.1"/>
    <property type="molecule type" value="Genomic_DNA"/>
</dbReference>
<feature type="domain" description="ADP ribosyltransferase" evidence="3">
    <location>
        <begin position="4211"/>
        <end position="4281"/>
    </location>
</feature>
<feature type="compositionally biased region" description="Low complexity" evidence="2">
    <location>
        <begin position="1240"/>
        <end position="1255"/>
    </location>
</feature>
<reference evidence="4 5" key="1">
    <citation type="submission" date="2016-11" db="EMBL/GenBank/DDBJ databases">
        <authorList>
            <person name="Jaros S."/>
            <person name="Januszkiewicz K."/>
            <person name="Wedrychowicz H."/>
        </authorList>
    </citation>
    <scope>NUCLEOTIDE SEQUENCE [LARGE SCALE GENOMIC DNA]</scope>
    <source>
        <strain evidence="4 5">CGMCC 4.5723</strain>
    </source>
</reference>
<sequence>MLFDPQKMGDSAHGFVKVVLGIDLPRASAPAMRAASEVYDNLDRQLKELSDVMDVTRGRIRRNFGGAASDYYDRSLAAFTRGEKDYLGNAASTSRMLSTELRKAAANVDYMVAMVWVQVAQLIAEITWAIATAKFTFGASLKWIPVFKAIRSLAIRRLIAWFLFTVPSHQIVSQVFASFGALIQRVQIANGDRDGFDQTLLRDAHVGAVIEGLVSAGISGGIGAFINNGFATTFTRNIDDLRGMPDPVPPPPVREGAPEPAPPPPVREGAPDPTPAPPIREGAPEPVPPPPVREGAPEPVPPPVREGPPDPTPAPPIREGTPEPVPAPGTLNDDLADLFTRHRDEMLVPFHPNSPTGARAWDNAVERNVFRTEVADVFQRAFAERLGTDQARRLGDDYADTLVRSWGDPDLGSHLSRTIGDRLPPPLREHLSDVPHNLAGSLHQSMQGFLPYMRGLGLGAGTGAAEGFLGEGLGSAASGQGFTVTPWSATSGATMNTAHQLTTDSALAGMDALSGPGGTILPPDLPPPLEPERPVRGEEDPARGESPATGPAAGNDGGGRPTPARGPVIPEITLVPPAGEGDGDGSAANGADAHLPGGSPDPNSQDRDAPATRRPDDRAPDGNPPERAADTPDTRAPRDRDPDGADRTGDRDTPAARGPQHRAPDGNDGADAHRTGDTPDPNAQDRDAPAVRGPRDRDPDTADGTRPVAPVPSREQGADEPPASPAAVAPPSPAGADRTAPPQGTAPPGRPSGEAGQQSRPGTQEAPGSRPQPSPAGETGPGHNGSPATVESPAPADGRETPAPRTESAEGTAASDAPATAGTDRPGTDAPPAPPAAAPSAADRSGSTPPYSFDASLNPVDGAPATRDDADDTDGFDDASSVGDTDSDTSSLFDDAASDTSSLDTAWSDTEDAPFAGADAPHPAAKDPKAPEGVPDAPGAVPAPDILAFPVTEGGPAGRTPNASAPADGSAPSARPSPAADQRPPAAERTAPQAPPPGTAAPSGDRPAARDTGDADTARGPGTESDAARDRGGDAPAVRSETGGEPATGEAARAADPADARAERAADLVAEARRHLGDGDLARARAVSADIQGLLSPRSGDDAGQNPSVRRARTLALGLVFTLSDPADRRAPADGGTFPADRAEDAATLLAGVERNLRDRNDPVRARLWLPGGLLTTQYVRDTLPAAPAASATESGPAPAPRTADAPPAAATAPGTTGGAPVTTQSTDTDTPAARPPAGPAGTDAPATGKGADAPGEVRTGPAASGTDPRADARAASVLDRLPELTSALEAGNAPRARALGAEFWRLLGPVGGPAAENRSVREARTLAQALVYVTSDPSDRKRPVDAGALPPERVRDAQTLARGIGRHLRDRNDPVRARLWLPGGRLTTDYVRYAMQDPADRGPSPYGAPAPATTVNMARVDGGGITTDTAGTSGGSSAPARTEDTGARTEDGDTGTPALLSPSEAGSVAERAHRTAENALDLARGAAERVSAAARTATDTATGTADAVTAAEQAARAREDTARAAGAARDAARLAAEAARGTAAALDRAGQAVREAAADTDAHRAASDDEAAARTRHEETVRLREEAQRHARDADTALRDAGTTADDALTTVSRRVAAEAGRTSAAAERAAAGAANALRVTREAADRAAQAARDAAGAAATATAVTAAEQGIREREAAATGAGAVRVAADQAAGFARRTAASVELAGRITRAATPGTDAHRTASDDEAAVRSGRDGADRRQAEARALVAEAATARHDSTAAAVDALTAAADRAAFDSAGTRIAADEAYRRSGIAENRRARVEEAVRAAEQADAARPRRVQDVRDAADRVTDAVRQTRETADGAGRARAAAESAAGPARVAATTAALDALGRAATALRAAPDADHPAATRIGADLRRTDALVDGARDLLGRTAQDLADARRHALRTEESAARAEALLPRDLPSASRLREKTGARYDLDYLVTSRLSGPDRLFTRAVHQAVADIVGARITDPPPGLPRLVDAALNRVAHEHGMSAFFVPGGREITVTDPGADGAGPRSWTVRVSLASDDPAGYRHLDVGHRESGAPLESREEERSRSTTTGGSSSYDPRRVLAARFTGSPLLLGDVTGSAAGPWVTVGGSFSRGQRAASQGGTTEAASKIEYSTFAAPEFYANDLRVWAEVTARPEAGGTDPGTDGDDGGSGTGEASAPAVDLPVGSSVIRDGMVFTLAGEVQARPDEMPGHIDLAPGAGGEGGPGHRHRGLGPLGGLPIAVHSVTPRTPAGSGPAHTDLGSWIADHLVSDAYRLNRQASSDNAAVQWMKDVTGPGTGQDIGRWKQEVRAVLDNDSLQEYLPHLDRGPVTVSVSHPRLGEVMMEFSATPRDYRIKDHGPLIDDATFKESIKDGTSLSQSRNTSFTLTGGAGFGIVAELPSGGTLRVNAPHVEATWWQSLHSESHNTSGSGEHRSLSRYVSSTEKFAAYESSHELSVRIQGETEPHRFTVTGVELLPGETAAQLDRAARGEGAADTGGDAERRPPFPHLDSDNPVHFRGSHFLGLEWSRPAPGDGGDGAGPAGRDSDGTGEDGGPDTSGGPAAPVTSDDRRGVLERYLDDVLAGIAREHPGLVIPELARDRDTYARRPGREEASYFERSFRERWGFRRSYDVAYKNTMLVRDTLQSTLGKDDLERLARPGEGLPVRLRESATVDPTLMARLKEFFRPDTITVRLHAEFGRLSHGGPSTAETGLRVRGAASASTESATGSAFTLAVSAGSGMVRSAEGDARGLARLLGGFMAAVGWNRVNHFDAAYGLGHKSDARLFFPEGSDRWNGEVTLSARLHGYDADEQAYGTDGGTDLLDRPLKATYSLITATTVGDNLVSAEPAAGRADGEGSALTPDEAREMLDPRPGRRAPAEEEAPETGDGTGTTPAEGTREAPRTESGTPPAEVTDATGETGETAGTENGPAAGPPADNTRVLLDNGAIIEHVNPLLQEAGGAEGAGPVRNLLRRTFDTFSRPRRFWSDGGLRKLSSFLDGVGGATLLSNLMSPTAVASDPASFAESGRRRRIEVPGTWLSPNDMRATGVTKVTVGEITDLRLTKAQVTVQSETSSTASAAVTRIGGFFARFTGYAGGTTNTIEEGGADSGADRSSANGIVPMAGPSHSRSFLRRGETSDSGVSSASGLLLLPRSAAVYAFTAAGTIAQAWEFKKHRGLNFPHWWTHRYSGWKARVSDLVSGYITARDAEQTGIVTDAVTHGDDGAPEPATQANPAPPPHARVRAGFDSAGRQALPVDPAHAVDTLETRLRTHGLTLSRGGKERLLVTLSEQLGTATDALPPVPVNVVSTDRNAHFSKPARVLVDLARTAPRVDYVTSAAATIEAHSWQAEHAHEDSRHKSSTTGADFLPWQPSGMNGGGDRPADSSLMLASPAAGAAAARNGSQSRSSASETTHTIVMESSGPYVKVSQDATLTLTIEVDGDGLVPTAGVREGGKAPYLEHKRAVVETVTVDGGRIRTFHLGSSLDLTPPAAPAAPLDTVPAPPPVTPRAGDTLAGAVTTATGELTPPPAALRDAVIMPTAVHGPDVRDTALRTIATSLGWKAPAAPDFGPAPTAEQLDRIRAHHTRAADDARRHIADHLELDPRYTPIDNSLNPVALKGLLSHNLGRPSGTDILRIGRTQWRVAATPDFTGSRIVTARPDARLVHKEAQGQGISHGRSQGGGTTATTAFRPTGHHTVDADDNNRTAMLTGSGEAAARTIGGDSPTGDGLATGEPSEVERQRLGTAYLVEFDTTWTVGARTEEKAFFGGTTPRQFTSHHTGRASAWISRSDAIALGVLTAEQADAAEAPVTAEYDAAKAMADAEAAYTEERAKLPALVKAYLDAHRTHAADGAAADRAALDGARTAYEAQDTAYRTALASYERAITAWTDAVNATAAHLAGITPPDAPPPWERPGANAPLDDQLRPVFGTGLREAPADGTTTVPAPPARPSGSGTAPDLAVLAVTDIAGEVRAPEGDGADLDGLARGLGLTDTDDPSADTGARGAGEIRRLPTGADADRYGALLHDPAHNPNTFDALPAAARDTVSSHTRDPWLSGFARLRPLDEATVQAELDRIRRESGAHPGWLVYEAGGGRWPDLARLEQAAERGGLGPEQERVVRGVLDSADPPAALAALAERSGRAGRIAESLALRGEPGRFPDASEVLAMVRRLDRATGRPLPGGFEAVHGMYEHRHLLDGSADPLSLAGTTHVEHGYLSVSLGTSPAAAGGAPVDLMRLAVPEGSPGLWVGDRSEHPNEREAILARGTRYRITAVEPWGRGYLFHAEVLPPAHGSAGAAAAAPAGIGGVLDRIDDALSGEDAAAALEQVRGAAERLSAEAAEAAAERSADGPARTAALDRLEGLRDAAERLADRAAAMAGTAPEAVGAAIDTAAGIAAAAGGIAAAAGGIAARGAAGAAAARDALPGRSEPTPEDPDTIFAAARERDSAAERGADAGAARENAERAARIAYEAAESAVRTARTAGDRARAEEVRAVARAADADRGAAVAAARDAAARHDSLVEDVNIAAGVAVGLALGDMAAARGDAAAEASALARARALAELTSPGSGARMRLAMRLKMPGIGAPDGSEASAARPPGPGDTDGPAVFAVTDTGGEVREPDAGDAVMSGADLDGLARGLGLTDAPASLADVFRTALNTPPAPPAPEPRDGTPVPEPSADEETTVFLMERADPDPGEEDGRLPEPAWTRAQEAGMADLLGLEDPADRAAPLRDPAANPHTFTALPADQREAVAAQAATGWLSSLTWTPSLDVPSLRSRLEDLTYDAGDNATGDDLNGWPLYERNGNRWPTLTEVRELYSERTGSHAFNALADDVFQAPDPAERLRHWYDNADEAGALAKANGGAYPTAREVLDTLRTLDAATDRPLPGPVEVAFAPDEGLHGLTGYVEGDPSSLVGTEQREAGYLPASLDRSAATAGDGDVTVLVRLTVPGGGRGLWVGDGAGTSDPYTLLLPRGTGYRVTGVTESDGTVEITAVALPPRPRPLADAPAEPAAAHGDGERSDDGTGDGTGDDTASEASLPDTDGDAGTGTGGRGTLGEDGIRRFGSPGEIDRQDRWLNDPAENPHAFDTLTPEQQRMVDTYTRSAWITRVARIRPFLPQTVMRQLTEWRSQSRAEAADPDTAQTAHGWDLYEANGLAWPSVERLRLIAASPQPPPPRTLGLIRNILDAPDPRAELRHWYHNAGYAGVIARLNGGTYPDAAATRELFRLLDGAVDRPLPEGMAVSRGMQTIDHLLRTTGGTDPRALVGTVHTEPGYMSTTLGDSPFKTDVDGFPYLLRLDVPEGTRGLWIGTRSHDPEQMELTLGRGTTYRVTGVEDRIDPESGGPQTVVTATVAALPRAVPDLFSEGSTGEDGVRRFWNAEQAHWYGHRLHDPAYNPYAVNALPRAQHDLARALSALAGGYDLTRTDPDGTRELLDSLRAASRVTPASTPEQRQRILGWELYEANGFAWPSPQRLLQLLPVEQGRNPARARFITDILRHGPQEAARRLERLYATAGDAGTLARANGGGFPSPARLRDMLAFYDRLVRRPLPETVEATWYLDPAAARAQLNGYDPADPAALAGSEQATRGHTAVALNPRPAGRGDGAGAVVRLVLPAGAHGLWLGNAGTHPQNQEIVLPPGTAFRIDSVDTSGGRPVVTARVHVPVADAAPPAAPPAAGAAPAPVPAPADAPDGAAAEGADDGAAGPDSPRAGDGPGDGRGYVDGNGIRRFRTAAELDAYDRWLHDPAHNPHAFDALDQAHRDRITGYTIEGWLNTVARESMGPDQVGTVLDQMRQDTVAGFKINPMGSRGWELYEMNGLEWPTLDRLRDLLDQGRVPERAEGFVRYILDAPDPRGELLHWYVHAGEAGEIARSSGDAFPTPERALEHLRVLTEAIDRPLPEGIEVTRGLEELNHIKGFDGKDPYSLVGTLHTERGFMSTSLGGEPAGITARYTHALHLVLPRGSRGMWIGSRSRYPEERELILPPGTTYRITRAGWGGSRGLEGLYIEAEVVVPQPGAAPAPAGAEGSADLHVFAAETDTDATVTGPDAPDTEAEAGLAALLGLEDSGREDAGDDAYDDRPLLDDSESDDDRPLLDRYDSDDDGPPPHRWDSDSDSDDGADTAPSPSPGYGPPRDGADGPGTANPAAGPGPDGPEDTRTPDTDTDADAERMADPAVNPHTYDALPPDLRALVTAHAGSRWLNDLARLGTSDPATVQSALDDVRRSSLWRADDPDDPNGWVLYEANGLSWPSLGRVRELYAAGAGTPGFLAIATDVFRSSDPGLRLEHWYRNADEAGALARADGGVYPTAERALELLRDMDTAVDRPLPGPVEVSFALDVDRDLTELDGYDWDDLSALVGRDQREPGYLPVTLGASPFTTDPRDTLAVVRMVLPEGARGLWVGDGGATGDRNALILPRDSGYRVTDVRITDEGMEISAAWLPARAVPAEPSAEESGDGGSDASTVVDEQSRLPEGDGRGHVGDDGYRRFRSLEELDAYDRWLQDPAHNPHAFDTLPADRQRMVDVYTRSAWITRLARIRPLSPAGVASQLALVRNASRNEAGQAATVATAHGWDLYEANGLTWPTLDRLREIQASPDPLPPRTAGLIGHILTARDPAAELLHWFHNAGYAGVIARHNGGSYPGVDRVLELFRLLDDATGRPLPEGVAVSRGMHTVDHLLRAVGARDADGLVGTVHTEPGYMSTTLGDRAFKTDADPFRYLLRLDVPQGAHGLWIGSRSHDPEQRELTLARGTAYRVTGAQETFDPGTGDTVTVLSAEVVLRPESFADPLSHGYVDAAGVRRFRTPAEADWYAHRAVHAEDGLRGPDTLPARERRVAEAFSDTPWLADLALVPPDDVPAQLDRLRSMSRTERPAIVDPHGSSGWEVYEANGLTWPTPERLREIVDAAEQTPRTRFLRGVLSMGSVGERLDGLYRRSGPAGALAAANGGTYPSAEGVRELLETYDAAVGRPLPHAIEATWVLTHTRDLRFPEGYDGHDPAALVGTVQNSPGYTTVSVNPAPTGLGHPVATVRLTLPEGAHGLWLGADGPRPSNHEIVLPRGTSYRVTGAENTSRGLELSAEVVLPERSPGAPGTRAAPETAGSGPDTDAPGGTPEHTADPATSDTGTPAADPPAGDGRGYVDDRGVRRFRTEEEADAYGRWLHDPANNPHAFDTLDEHRRADVRGYTADGWLNAIVRDRLSTERIQESLDRVRESTLFQTDTDPMAARGWILYELNDLSWPTVERLGELLAQGRVPEHAEGFVRYILAADDPRAELAAWYANAGDAGTVARSNGGVFPTAPMVDALLERLDRTVDRPLPETVEAVRGLQDVAFLDGFRDLDPYALVGTVQREPGFMSVSLGGRQADHLAAESDHVLHLTVPAGSRGLWIGERSEYPEEREIALARGTSYRITRAGWGGPAGVRGFHIEAEVIVPPVPEAAPPAQPQPQPQAGDAPDVQVFTVRTDTETVVTGPDDPGLNAGTEAFMTALLGLDTAGAEAAADPPATAAQDSAGPASATQDAGPDLPADRPGRVDPDGVRRFDTDGDGAGYGRLVLGDRFPSLAPEQQNSAQAYTKNAQFYNDFSRHPAPEGEVLRLSEHRFFGGWVEKWFDGHTPTRENAGETWRLLREGMEMLDRAMVPVPETVEVRRSVFGVGYMAPPGKPFRDPTDLIGTEFVERGFLSASLGVETVNRTAAYQFHLAVPAGHPALWIGDGSVHRSERELLLPRGTRFRVDDTLQDPGTGQWVLRVTVLPFAPAP</sequence>
<dbReference type="GO" id="GO:0005576">
    <property type="term" value="C:extracellular region"/>
    <property type="evidence" value="ECO:0007669"/>
    <property type="project" value="InterPro"/>
</dbReference>
<evidence type="ECO:0000313" key="4">
    <source>
        <dbReference type="EMBL" id="SHJ65682.1"/>
    </source>
</evidence>
<feature type="region of interest" description="Disordered" evidence="2">
    <location>
        <begin position="3677"/>
        <end position="3712"/>
    </location>
</feature>
<feature type="compositionally biased region" description="Low complexity" evidence="2">
    <location>
        <begin position="1201"/>
        <end position="1233"/>
    </location>
</feature>
<feature type="region of interest" description="Disordered" evidence="2">
    <location>
        <begin position="2051"/>
        <end position="2088"/>
    </location>
</feature>
<feature type="compositionally biased region" description="Basic and acidic residues" evidence="2">
    <location>
        <begin position="1056"/>
        <end position="1066"/>
    </location>
</feature>
<feature type="region of interest" description="Disordered" evidence="2">
    <location>
        <begin position="1187"/>
        <end position="1272"/>
    </location>
</feature>
<feature type="compositionally biased region" description="Low complexity" evidence="2">
    <location>
        <begin position="878"/>
        <end position="923"/>
    </location>
</feature>
<dbReference type="RefSeq" id="WP_143173364.1">
    <property type="nucleotide sequence ID" value="NZ_FQZK01000008.1"/>
</dbReference>
<feature type="compositionally biased region" description="Basic and acidic residues" evidence="2">
    <location>
        <begin position="1719"/>
        <end position="1740"/>
    </location>
</feature>
<feature type="compositionally biased region" description="Low complexity" evidence="2">
    <location>
        <begin position="3989"/>
        <end position="3999"/>
    </location>
</feature>
<keyword evidence="4" id="KW-0808">Transferase</keyword>
<feature type="compositionally biased region" description="Basic and acidic residues" evidence="2">
    <location>
        <begin position="627"/>
        <end position="654"/>
    </location>
</feature>
<feature type="compositionally biased region" description="Pro residues" evidence="2">
    <location>
        <begin position="246"/>
        <end position="278"/>
    </location>
</feature>
<feature type="region of interest" description="Disordered" evidence="2">
    <location>
        <begin position="6069"/>
        <end position="6171"/>
    </location>
</feature>